<keyword evidence="3" id="KW-1185">Reference proteome</keyword>
<feature type="domain" description="Transposable element P transposase-like RNase H" evidence="1">
    <location>
        <begin position="48"/>
        <end position="177"/>
    </location>
</feature>
<reference evidence="2 3" key="1">
    <citation type="submission" date="2015-09" db="EMBL/GenBank/DDBJ databases">
        <title>Trachymyrmex cornetzi WGS genome.</title>
        <authorList>
            <person name="Nygaard S."/>
            <person name="Hu H."/>
            <person name="Boomsma J."/>
            <person name="Zhang G."/>
        </authorList>
    </citation>
    <scope>NUCLEOTIDE SEQUENCE [LARGE SCALE GENOMIC DNA]</scope>
    <source>
        <strain evidence="2">Tcor2-1</strain>
        <tissue evidence="2">Whole body</tissue>
    </source>
</reference>
<dbReference type="EMBL" id="KQ978901">
    <property type="protein sequence ID" value="KYN27585.1"/>
    <property type="molecule type" value="Genomic_DNA"/>
</dbReference>
<gene>
    <name evidence="2" type="ORF">ALC57_03044</name>
</gene>
<evidence type="ECO:0000259" key="1">
    <source>
        <dbReference type="Pfam" id="PF21787"/>
    </source>
</evidence>
<evidence type="ECO:0000313" key="2">
    <source>
        <dbReference type="EMBL" id="KYN27585.1"/>
    </source>
</evidence>
<protein>
    <recommendedName>
        <fullName evidence="1">Transposable element P transposase-like RNase H domain-containing protein</fullName>
    </recommendedName>
</protein>
<feature type="non-terminal residue" evidence="2">
    <location>
        <position position="1"/>
    </location>
</feature>
<accession>A0A151JMS6</accession>
<sequence length="293" mass="34309">RRYTIQDKLFCLGIYRRSTAAYKFISKYLPCPSISTLDKQLQKIALHSGCNKIIVKYLKVIAKEINPKDLNVMLIWDEMSLKPFIHYDKKQNKIIGFEDWSIQRTRKFADHVIVFYVRCLASGNHMPLGYGFCQSTTRTVQLLNCIKQWLTVLINCGFKPRATVCDQGGTNMAAVNMFVKESNDVRQNTFLFKNHEIIPLYDYVHLQKGIRNNLLTKDLVNNKYEKESQKQYASWKDIIIAYEMDKYSLLTQRQMPKIIDRHIYANQIPKMKVKYAVQVISHTFANFIDLVIT</sequence>
<dbReference type="InterPro" id="IPR048365">
    <property type="entry name" value="TNP-like_RNaseH_N"/>
</dbReference>
<proteinExistence type="predicted"/>
<name>A0A151JMS6_9HYME</name>
<dbReference type="Proteomes" id="UP000078492">
    <property type="component" value="Unassembled WGS sequence"/>
</dbReference>
<organism evidence="2 3">
    <name type="scientific">Trachymyrmex cornetzi</name>
    <dbReference type="NCBI Taxonomy" id="471704"/>
    <lineage>
        <taxon>Eukaryota</taxon>
        <taxon>Metazoa</taxon>
        <taxon>Ecdysozoa</taxon>
        <taxon>Arthropoda</taxon>
        <taxon>Hexapoda</taxon>
        <taxon>Insecta</taxon>
        <taxon>Pterygota</taxon>
        <taxon>Neoptera</taxon>
        <taxon>Endopterygota</taxon>
        <taxon>Hymenoptera</taxon>
        <taxon>Apocrita</taxon>
        <taxon>Aculeata</taxon>
        <taxon>Formicoidea</taxon>
        <taxon>Formicidae</taxon>
        <taxon>Myrmicinae</taxon>
        <taxon>Trachymyrmex</taxon>
    </lineage>
</organism>
<evidence type="ECO:0000313" key="3">
    <source>
        <dbReference type="Proteomes" id="UP000078492"/>
    </source>
</evidence>
<dbReference type="Pfam" id="PF21787">
    <property type="entry name" value="TNP-like_RNaseH_N"/>
    <property type="match status" value="1"/>
</dbReference>
<dbReference type="AlphaFoldDB" id="A0A151JMS6"/>